<dbReference type="EMBL" id="KV417509">
    <property type="protein sequence ID" value="KZP27372.1"/>
    <property type="molecule type" value="Genomic_DNA"/>
</dbReference>
<dbReference type="OrthoDB" id="10635059at2759"/>
<protein>
    <submittedName>
        <fullName evidence="2">Uncharacterized protein</fullName>
    </submittedName>
</protein>
<sequence length="192" mass="20798">MACREKKVKCQNPADAGTNESWMDVARQFGTGSGLTERMYGPVASPARGLEDVDDYLWGKWLDVNARIHLQVVDAIDRGNHQLESITEALRETANTSMLTAVTGFHAEVARQSEAGNEGYYERVRRDYRAITGVELGENPDNVFSGGVSPGCDRNSVERERTEEPDGGGPGNAMDIVPAEQTVAKPPGDGSV</sequence>
<proteinExistence type="predicted"/>
<organism evidence="2 3">
    <name type="scientific">Athelia psychrophila</name>
    <dbReference type="NCBI Taxonomy" id="1759441"/>
    <lineage>
        <taxon>Eukaryota</taxon>
        <taxon>Fungi</taxon>
        <taxon>Dikarya</taxon>
        <taxon>Basidiomycota</taxon>
        <taxon>Agaricomycotina</taxon>
        <taxon>Agaricomycetes</taxon>
        <taxon>Agaricomycetidae</taxon>
        <taxon>Atheliales</taxon>
        <taxon>Atheliaceae</taxon>
        <taxon>Athelia</taxon>
    </lineage>
</organism>
<gene>
    <name evidence="2" type="ORF">FIBSPDRAFT_948644</name>
</gene>
<feature type="compositionally biased region" description="Basic and acidic residues" evidence="1">
    <location>
        <begin position="155"/>
        <end position="164"/>
    </location>
</feature>
<evidence type="ECO:0000313" key="3">
    <source>
        <dbReference type="Proteomes" id="UP000076532"/>
    </source>
</evidence>
<keyword evidence="3" id="KW-1185">Reference proteome</keyword>
<dbReference type="Proteomes" id="UP000076532">
    <property type="component" value="Unassembled WGS sequence"/>
</dbReference>
<reference evidence="2 3" key="1">
    <citation type="journal article" date="2016" name="Mol. Biol. Evol.">
        <title>Comparative Genomics of Early-Diverging Mushroom-Forming Fungi Provides Insights into the Origins of Lignocellulose Decay Capabilities.</title>
        <authorList>
            <person name="Nagy L.G."/>
            <person name="Riley R."/>
            <person name="Tritt A."/>
            <person name="Adam C."/>
            <person name="Daum C."/>
            <person name="Floudas D."/>
            <person name="Sun H."/>
            <person name="Yadav J.S."/>
            <person name="Pangilinan J."/>
            <person name="Larsson K.H."/>
            <person name="Matsuura K."/>
            <person name="Barry K."/>
            <person name="Labutti K."/>
            <person name="Kuo R."/>
            <person name="Ohm R.A."/>
            <person name="Bhattacharya S.S."/>
            <person name="Shirouzu T."/>
            <person name="Yoshinaga Y."/>
            <person name="Martin F.M."/>
            <person name="Grigoriev I.V."/>
            <person name="Hibbett D.S."/>
        </authorList>
    </citation>
    <scope>NUCLEOTIDE SEQUENCE [LARGE SCALE GENOMIC DNA]</scope>
    <source>
        <strain evidence="2 3">CBS 109695</strain>
    </source>
</reference>
<feature type="region of interest" description="Disordered" evidence="1">
    <location>
        <begin position="139"/>
        <end position="192"/>
    </location>
</feature>
<evidence type="ECO:0000256" key="1">
    <source>
        <dbReference type="SAM" id="MobiDB-lite"/>
    </source>
</evidence>
<dbReference type="AlphaFoldDB" id="A0A166QNS3"/>
<name>A0A166QNS3_9AGAM</name>
<evidence type="ECO:0000313" key="2">
    <source>
        <dbReference type="EMBL" id="KZP27372.1"/>
    </source>
</evidence>
<accession>A0A166QNS3</accession>